<comment type="caution">
    <text evidence="1">The sequence shown here is derived from an EMBL/GenBank/DDBJ whole genome shotgun (WGS) entry which is preliminary data.</text>
</comment>
<reference evidence="1 2" key="2">
    <citation type="journal article" date="2022" name="Mol. Ecol. Resour.">
        <title>The genomes of chicory, endive, great burdock and yacon provide insights into Asteraceae paleo-polyploidization history and plant inulin production.</title>
        <authorList>
            <person name="Fan W."/>
            <person name="Wang S."/>
            <person name="Wang H."/>
            <person name="Wang A."/>
            <person name="Jiang F."/>
            <person name="Liu H."/>
            <person name="Zhao H."/>
            <person name="Xu D."/>
            <person name="Zhang Y."/>
        </authorList>
    </citation>
    <scope>NUCLEOTIDE SEQUENCE [LARGE SCALE GENOMIC DNA]</scope>
    <source>
        <strain evidence="2">cv. Niubang</strain>
    </source>
</reference>
<dbReference type="EMBL" id="CM042052">
    <property type="protein sequence ID" value="KAI3719671.1"/>
    <property type="molecule type" value="Genomic_DNA"/>
</dbReference>
<sequence length="207" mass="23194">MKPHNKLFFSSLKQVEKRLKLDDGNPPPPLPSPPPPETTEPQPTDSVISSPIYFHNQPTNTSSTFHDYSIEQPPQEFLSYDSPPRKTPPQFHDSKPNSPKISPVVDDIDSMIRVLGLSDLDGKRAPEMPDVGDDEFYDKIVQVKGPKCKKEVERLDGWITYLLNNGGKEPLRLAHLLLAKAALVSDGNELEFPSTIDEFLRSDPPLD</sequence>
<organism evidence="1 2">
    <name type="scientific">Arctium lappa</name>
    <name type="common">Greater burdock</name>
    <name type="synonym">Lappa major</name>
    <dbReference type="NCBI Taxonomy" id="4217"/>
    <lineage>
        <taxon>Eukaryota</taxon>
        <taxon>Viridiplantae</taxon>
        <taxon>Streptophyta</taxon>
        <taxon>Embryophyta</taxon>
        <taxon>Tracheophyta</taxon>
        <taxon>Spermatophyta</taxon>
        <taxon>Magnoliopsida</taxon>
        <taxon>eudicotyledons</taxon>
        <taxon>Gunneridae</taxon>
        <taxon>Pentapetalae</taxon>
        <taxon>asterids</taxon>
        <taxon>campanulids</taxon>
        <taxon>Asterales</taxon>
        <taxon>Asteraceae</taxon>
        <taxon>Carduoideae</taxon>
        <taxon>Cardueae</taxon>
        <taxon>Arctiinae</taxon>
        <taxon>Arctium</taxon>
    </lineage>
</organism>
<evidence type="ECO:0000313" key="2">
    <source>
        <dbReference type="Proteomes" id="UP001055879"/>
    </source>
</evidence>
<evidence type="ECO:0000313" key="1">
    <source>
        <dbReference type="EMBL" id="KAI3719671.1"/>
    </source>
</evidence>
<protein>
    <submittedName>
        <fullName evidence="1">Uncharacterized protein</fullName>
    </submittedName>
</protein>
<reference evidence="2" key="1">
    <citation type="journal article" date="2022" name="Mol. Ecol. Resour.">
        <title>The genomes of chicory, endive, great burdock and yacon provide insights into Asteraceae palaeo-polyploidization history and plant inulin production.</title>
        <authorList>
            <person name="Fan W."/>
            <person name="Wang S."/>
            <person name="Wang H."/>
            <person name="Wang A."/>
            <person name="Jiang F."/>
            <person name="Liu H."/>
            <person name="Zhao H."/>
            <person name="Xu D."/>
            <person name="Zhang Y."/>
        </authorList>
    </citation>
    <scope>NUCLEOTIDE SEQUENCE [LARGE SCALE GENOMIC DNA]</scope>
    <source>
        <strain evidence="2">cv. Niubang</strain>
    </source>
</reference>
<accession>A0ACB9BD10</accession>
<gene>
    <name evidence="1" type="ORF">L6452_20573</name>
</gene>
<proteinExistence type="predicted"/>
<keyword evidence="2" id="KW-1185">Reference proteome</keyword>
<dbReference type="Proteomes" id="UP001055879">
    <property type="component" value="Linkage Group LG06"/>
</dbReference>
<name>A0ACB9BD10_ARCLA</name>